<dbReference type="InterPro" id="IPR041500">
    <property type="entry name" value="RecC_C"/>
</dbReference>
<evidence type="ECO:0000256" key="9">
    <source>
        <dbReference type="ARBA" id="ARBA00023204"/>
    </source>
</evidence>
<dbReference type="Gene3D" id="3.40.50.300">
    <property type="entry name" value="P-loop containing nucleotide triphosphate hydrolases"/>
    <property type="match status" value="2"/>
</dbReference>
<keyword evidence="7 10" id="KW-0067">ATP-binding</keyword>
<feature type="domain" description="RecC C-terminal" evidence="12">
    <location>
        <begin position="922"/>
        <end position="1179"/>
    </location>
</feature>
<keyword evidence="14" id="KW-1185">Reference proteome</keyword>
<dbReference type="GO" id="GO:0003677">
    <property type="term" value="F:DNA binding"/>
    <property type="evidence" value="ECO:0007669"/>
    <property type="project" value="UniProtKB-UniRule"/>
</dbReference>
<keyword evidence="1 10" id="KW-0540">Nuclease</keyword>
<dbReference type="Pfam" id="PF17946">
    <property type="entry name" value="RecC_C"/>
    <property type="match status" value="1"/>
</dbReference>
<comment type="similarity">
    <text evidence="10">Belongs to the RecC family.</text>
</comment>
<name>A0A554XBG1_9BURK</name>
<dbReference type="PANTHER" id="PTHR30591:SF1">
    <property type="entry name" value="RECBCD ENZYME SUBUNIT RECC"/>
    <property type="match status" value="1"/>
</dbReference>
<evidence type="ECO:0000256" key="2">
    <source>
        <dbReference type="ARBA" id="ARBA00022741"/>
    </source>
</evidence>
<evidence type="ECO:0000256" key="10">
    <source>
        <dbReference type="HAMAP-Rule" id="MF_01486"/>
    </source>
</evidence>
<dbReference type="GO" id="GO:0000724">
    <property type="term" value="P:double-strand break repair via homologous recombination"/>
    <property type="evidence" value="ECO:0007669"/>
    <property type="project" value="UniProtKB-UniRule"/>
</dbReference>
<keyword evidence="9 10" id="KW-0234">DNA repair</keyword>
<dbReference type="InterPro" id="IPR006697">
    <property type="entry name" value="RecC"/>
</dbReference>
<reference evidence="13 14" key="1">
    <citation type="submission" date="2019-07" db="EMBL/GenBank/DDBJ databases">
        <title>Tepidimonas taiwanensis I1-1 draft genome.</title>
        <authorList>
            <person name="Da Costa M.S."/>
            <person name="Froufe H.J.C."/>
            <person name="Egas C."/>
            <person name="Albuquerque L."/>
        </authorList>
    </citation>
    <scope>NUCLEOTIDE SEQUENCE [LARGE SCALE GENOMIC DNA]</scope>
    <source>
        <strain evidence="13 14">I1-1</strain>
    </source>
</reference>
<organism evidence="13 14">
    <name type="scientific">Tepidimonas taiwanensis</name>
    <dbReference type="NCBI Taxonomy" id="307486"/>
    <lineage>
        <taxon>Bacteria</taxon>
        <taxon>Pseudomonadati</taxon>
        <taxon>Pseudomonadota</taxon>
        <taxon>Betaproteobacteria</taxon>
        <taxon>Burkholderiales</taxon>
        <taxon>Tepidimonas</taxon>
    </lineage>
</organism>
<dbReference type="AlphaFoldDB" id="A0A554XBG1"/>
<dbReference type="GO" id="GO:0005524">
    <property type="term" value="F:ATP binding"/>
    <property type="evidence" value="ECO:0007669"/>
    <property type="project" value="UniProtKB-UniRule"/>
</dbReference>
<evidence type="ECO:0000313" key="14">
    <source>
        <dbReference type="Proteomes" id="UP000317763"/>
    </source>
</evidence>
<comment type="function">
    <text evidence="10">A helicase/nuclease that prepares dsDNA breaks (DSB) for recombinational DNA repair. Binds to DSBs and unwinds DNA via a highly rapid and processive ATP-dependent bidirectional helicase activity. Unwinds dsDNA until it encounters a Chi (crossover hotspot instigator) sequence from the 3' direction. Cuts ssDNA a few nucleotides 3' to the Chi site. The properties and activities of the enzyme are changed at Chi. The Chi-altered holoenzyme produces a long 3'-ssDNA overhang and facilitates RecA-binding to the ssDNA for homologous DNA recombination and repair. Holoenzyme degrades any linearized DNA that is unable to undergo homologous recombination. In the holoenzyme this subunit recognizes the wild-type Chi sequence, and when added to isolated RecB increases its ATP-dependent helicase processivity.</text>
</comment>
<keyword evidence="4 10" id="KW-0378">Hydrolase</keyword>
<evidence type="ECO:0000256" key="1">
    <source>
        <dbReference type="ARBA" id="ARBA00022722"/>
    </source>
</evidence>
<comment type="miscellaneous">
    <text evidence="10">In the RecBCD complex, RecB has a slow 3'-5' helicase, an exonuclease activity and loads RecA onto ssDNA, RecD has a fast 5'-3' helicase activity, while RecC stimulates the ATPase and processivity of the RecB helicase and contributes to recognition of the Chi site.</text>
</comment>
<dbReference type="PIRSF" id="PIRSF000980">
    <property type="entry name" value="RecC"/>
    <property type="match status" value="1"/>
</dbReference>
<evidence type="ECO:0000259" key="12">
    <source>
        <dbReference type="Pfam" id="PF17946"/>
    </source>
</evidence>
<dbReference type="EMBL" id="VJOM01000005">
    <property type="protein sequence ID" value="TSE33170.1"/>
    <property type="molecule type" value="Genomic_DNA"/>
</dbReference>
<evidence type="ECO:0000256" key="5">
    <source>
        <dbReference type="ARBA" id="ARBA00022806"/>
    </source>
</evidence>
<dbReference type="NCBIfam" id="TIGR01450">
    <property type="entry name" value="recC"/>
    <property type="match status" value="1"/>
</dbReference>
<feature type="region of interest" description="Disordered" evidence="11">
    <location>
        <begin position="1"/>
        <end position="22"/>
    </location>
</feature>
<dbReference type="Gene3D" id="1.10.10.160">
    <property type="match status" value="1"/>
</dbReference>
<feature type="region of interest" description="Disordered" evidence="11">
    <location>
        <begin position="883"/>
        <end position="920"/>
    </location>
</feature>
<dbReference type="RefSeq" id="WP_185974866.1">
    <property type="nucleotide sequence ID" value="NZ_CP083911.1"/>
</dbReference>
<dbReference type="Gene3D" id="1.10.10.990">
    <property type="match status" value="1"/>
</dbReference>
<keyword evidence="5 10" id="KW-0347">Helicase</keyword>
<dbReference type="SUPFAM" id="SSF52540">
    <property type="entry name" value="P-loop containing nucleoside triphosphate hydrolases"/>
    <property type="match status" value="2"/>
</dbReference>
<dbReference type="STRING" id="307486.GCA_000807215_01851"/>
<dbReference type="GO" id="GO:0003678">
    <property type="term" value="F:DNA helicase activity"/>
    <property type="evidence" value="ECO:0007669"/>
    <property type="project" value="UniProtKB-UniRule"/>
</dbReference>
<dbReference type="InterPro" id="IPR013986">
    <property type="entry name" value="DExx_box_DNA_helicase_dom_sf"/>
</dbReference>
<comment type="subunit">
    <text evidence="10">Heterotrimer of RecB, RecC and RecD. All subunits contribute to DNA-binding.</text>
</comment>
<dbReference type="GO" id="GO:0009338">
    <property type="term" value="C:exodeoxyribonuclease V complex"/>
    <property type="evidence" value="ECO:0007669"/>
    <property type="project" value="InterPro"/>
</dbReference>
<keyword evidence="8 10" id="KW-0238">DNA-binding</keyword>
<dbReference type="Proteomes" id="UP000317763">
    <property type="component" value="Unassembled WGS sequence"/>
</dbReference>
<sequence length="1266" mass="138793">MHTQAPSPPSFGASTERTSDPSGLVVVHGNRAERLLEVAAAWQRLRPTAPLEMQTWIVPSQGVAQWVRQTLAQGPDGIAAGLALLLPAQWLWQTYRSVLGAAAVPDRPVLDEGPLAWRLWRLLPTLHGEPFGPLQAYLALDGDGTRRAQLAQRLADLYDQYQVYRPDWLDDWAAGRDVLRPADGPPQPLPAAQRWQAALWRAVQADLAASGVPTEVASRPALHAAFVAAMRRPAAARPPGLPARLVVFGLTGLPPATLEALALVARWCEVLVCVLNPCREYWADIVPDAQWLARASARWRERAALRSGAPAVPAPLPDESLASGHPLLAAWGRQGRDFIALLLAHEERPVRDRLDAALQALGRGVDLFESPLGQDGTAPLLAQLQDDILHNRPLAEIRTRQRVVDPAADASLRFHVCHTALREVEVLHDQLLAALHRDPTLAPRDVLVMVPDVATYAPLVHAVFGRIAADDPRHVPYTISDAADDAGLRVWTLVRDLCRLPHSRLTLAEVLGWLDVPAFARRFALTPPDIERLRAWLHVAGVRWGLDARHRRRLGLVGDAPDPGADDASEPATAHRPDDADRLTWRDGLRRLWAGYAMGALDDEWQGVLPAPGVAPLEAALIERLERLVATLERHAEALAPPAPAAQWTQRLQGLLDDCLLADAPAADRAETRALQRLRAALAEWAEDAAAAGDEPLPLAVVADAWLARAKPEAPGQRFLAGKVTFATLLPMRALPFRRIYLLGMGDGAYPRQRPTDDFDLMALHPRPGDRLHRHEDQYLFLEALLSAREHLSVSWVGRSPVDDAALEPSVLVQQLRDHLAAGWRLADGDGDALLRALTTHHRLQPFDAQYYPPLPPEEWDAPPEGPWFSYAHEWLAAPAASTNAAPSASRTGSPAASPAASSAASPAPSSHASTPPAWQPPTAIDIDALIGFLRHPARAFFQQRLRVHLGDDEEPEDEREPLTVDGLDRWQMDDAWVARVVQATRAGGTADEALAQAEAVWRRAVLAGRWPAGPFGEAMAGDWRDEVPRLWRAVRAFEQRYAEGSTRPRWLHAPPRGDAMPVAIEAVLPPPRRAPDGERAQLLWQGSALIEDPKAKKQGAAAIRYAKLAKAWVWHLAQHRAGEPLATWVLSPRGSLLLPPLEAEAATAAWEALLHHWWQGMQRPCPYVPELAAGFLRRLDDDAPDQAWWDARRAYEGQGEHRQGIVERDAYWRLAYPDFTALAGPPDQAADSPLRAAAEALLRPLMLAARSLTNEDLHAGAEASA</sequence>
<dbReference type="InterPro" id="IPR027417">
    <property type="entry name" value="P-loop_NTPase"/>
</dbReference>
<evidence type="ECO:0000256" key="6">
    <source>
        <dbReference type="ARBA" id="ARBA00022839"/>
    </source>
</evidence>
<dbReference type="HAMAP" id="MF_01486">
    <property type="entry name" value="RecC"/>
    <property type="match status" value="1"/>
</dbReference>
<accession>A0A554XBG1</accession>
<keyword evidence="2 10" id="KW-0547">Nucleotide-binding</keyword>
<evidence type="ECO:0000256" key="11">
    <source>
        <dbReference type="SAM" id="MobiDB-lite"/>
    </source>
</evidence>
<dbReference type="Gene3D" id="3.40.50.10930">
    <property type="match status" value="1"/>
</dbReference>
<dbReference type="InterPro" id="IPR011335">
    <property type="entry name" value="Restrct_endonuc-II-like"/>
</dbReference>
<feature type="region of interest" description="Disordered" evidence="11">
    <location>
        <begin position="557"/>
        <end position="580"/>
    </location>
</feature>
<evidence type="ECO:0000256" key="4">
    <source>
        <dbReference type="ARBA" id="ARBA00022801"/>
    </source>
</evidence>
<evidence type="ECO:0000256" key="3">
    <source>
        <dbReference type="ARBA" id="ARBA00022763"/>
    </source>
</evidence>
<protein>
    <recommendedName>
        <fullName evidence="10">RecBCD enzyme subunit RecC</fullName>
    </recommendedName>
    <alternativeName>
        <fullName evidence="10">Exonuclease V subunit RecC</fullName>
        <shortName evidence="10">ExoV subunit RecC</shortName>
    </alternativeName>
    <alternativeName>
        <fullName evidence="10">Helicase/nuclease RecBCD subunit RecC</fullName>
    </alternativeName>
</protein>
<keyword evidence="6 10" id="KW-0269">Exonuclease</keyword>
<dbReference type="Pfam" id="PF04257">
    <property type="entry name" value="Exonuc_V_gamma"/>
    <property type="match status" value="1"/>
</dbReference>
<evidence type="ECO:0000256" key="8">
    <source>
        <dbReference type="ARBA" id="ARBA00023125"/>
    </source>
</evidence>
<dbReference type="GO" id="GO:0008854">
    <property type="term" value="F:exodeoxyribonuclease V activity"/>
    <property type="evidence" value="ECO:0007669"/>
    <property type="project" value="InterPro"/>
</dbReference>
<gene>
    <name evidence="10 13" type="primary">recC</name>
    <name evidence="13" type="ORF">Ttaiw_00716</name>
</gene>
<comment type="caution">
    <text evidence="13">The sequence shown here is derived from an EMBL/GenBank/DDBJ whole genome shotgun (WGS) entry which is preliminary data.</text>
</comment>
<keyword evidence="3 10" id="KW-0227">DNA damage</keyword>
<proteinExistence type="inferred from homology"/>
<dbReference type="PANTHER" id="PTHR30591">
    <property type="entry name" value="RECBCD ENZYME SUBUNIT RECC"/>
    <property type="match status" value="1"/>
</dbReference>
<evidence type="ECO:0000313" key="13">
    <source>
        <dbReference type="EMBL" id="TSE33170.1"/>
    </source>
</evidence>
<evidence type="ECO:0000256" key="7">
    <source>
        <dbReference type="ARBA" id="ARBA00022840"/>
    </source>
</evidence>
<feature type="compositionally biased region" description="Low complexity" evidence="11">
    <location>
        <begin position="883"/>
        <end position="917"/>
    </location>
</feature>
<dbReference type="SUPFAM" id="SSF52980">
    <property type="entry name" value="Restriction endonuclease-like"/>
    <property type="match status" value="1"/>
</dbReference>